<dbReference type="RefSeq" id="WP_243738604.1">
    <property type="nucleotide sequence ID" value="NZ_SNXW01000004.1"/>
</dbReference>
<dbReference type="InterPro" id="IPR047679">
    <property type="entry name" value="BREX_BrxC"/>
</dbReference>
<reference evidence="5 6" key="1">
    <citation type="submission" date="2019-03" db="EMBL/GenBank/DDBJ databases">
        <title>Genomic Encyclopedia of Type Strains, Phase IV (KMG-IV): sequencing the most valuable type-strain genomes for metagenomic binning, comparative biology and taxonomic classification.</title>
        <authorList>
            <person name="Goeker M."/>
        </authorList>
    </citation>
    <scope>NUCLEOTIDE SEQUENCE [LARGE SCALE GENOMIC DNA]</scope>
    <source>
        <strain evidence="5 6">DSM 11901</strain>
    </source>
</reference>
<dbReference type="Proteomes" id="UP000294593">
    <property type="component" value="Unassembled WGS sequence"/>
</dbReference>
<feature type="compositionally biased region" description="Low complexity" evidence="1">
    <location>
        <begin position="1154"/>
        <end position="1164"/>
    </location>
</feature>
<evidence type="ECO:0000259" key="4">
    <source>
        <dbReference type="Pfam" id="PF25796"/>
    </source>
</evidence>
<accession>A0A4R6RDK6</accession>
<proteinExistence type="predicted"/>
<dbReference type="SUPFAM" id="SSF52540">
    <property type="entry name" value="P-loop containing nucleoside triphosphate hydrolases"/>
    <property type="match status" value="1"/>
</dbReference>
<organism evidence="5 6">
    <name type="scientific">Aquabacterium commune</name>
    <dbReference type="NCBI Taxonomy" id="70586"/>
    <lineage>
        <taxon>Bacteria</taxon>
        <taxon>Pseudomonadati</taxon>
        <taxon>Pseudomonadota</taxon>
        <taxon>Betaproteobacteria</taxon>
        <taxon>Burkholderiales</taxon>
        <taxon>Aquabacterium</taxon>
    </lineage>
</organism>
<protein>
    <recommendedName>
        <fullName evidence="7">BREX system P-loop protein BrxC</fullName>
    </recommendedName>
</protein>
<gene>
    <name evidence="5" type="ORF">EV672_104157</name>
</gene>
<evidence type="ECO:0000313" key="6">
    <source>
        <dbReference type="Proteomes" id="UP000294593"/>
    </source>
</evidence>
<evidence type="ECO:0008006" key="7">
    <source>
        <dbReference type="Google" id="ProtNLM"/>
    </source>
</evidence>
<evidence type="ECO:0000313" key="5">
    <source>
        <dbReference type="EMBL" id="TDP83776.1"/>
    </source>
</evidence>
<dbReference type="AlphaFoldDB" id="A0A4R6RDK6"/>
<dbReference type="InterPro" id="IPR027417">
    <property type="entry name" value="P-loop_NTPase"/>
</dbReference>
<dbReference type="InterPro" id="IPR058037">
    <property type="entry name" value="BREX_BrxC_helical"/>
</dbReference>
<evidence type="ECO:0000259" key="2">
    <source>
        <dbReference type="Pfam" id="PF25791"/>
    </source>
</evidence>
<comment type="caution">
    <text evidence="5">The sequence shown here is derived from an EMBL/GenBank/DDBJ whole genome shotgun (WGS) entry which is preliminary data.</text>
</comment>
<feature type="region of interest" description="Disordered" evidence="1">
    <location>
        <begin position="1136"/>
        <end position="1180"/>
    </location>
</feature>
<feature type="domain" description="Probable ATP-binding protein BrxC 4th six-stranded beta-sheet" evidence="4">
    <location>
        <begin position="572"/>
        <end position="749"/>
    </location>
</feature>
<sequence>MLKIKELFTKSIDRPINGVIKADQRDAASIWQELDEYVVTKQLTEYLRKFFDAYLAAADNPKDPVLAARMGVWVSGFFGSGKSHFIKILSYLLENLEAYEPQSGTSRRAAEFFDASKIKDPMLLADIQRATKGSADVILFNIDAKADSKSDRDVILQVFLRVFNEKLGFSGDAPHVAEMERYLASKGAYEAFQKVFFEQKGSTWREERDAVDFLRDEIVAALSAALSMTPESAAAWFDNARDSYKINIENFAKLLREYLDTKPDGHRVIFLVDEVGQFIGTNTQLMLTLQTITEQLGTLCQGRAWVIVTSQEDIDAAIGDANKAKSQDFSKIQGRFHTRLSLASSNTDEVIGERLLAKTEAAHQALRTVYEKQADIINNQLSFVGTTVTLRGYKDAAEFVAYYPFAPYQFTLLQKIFESIRRVGATGKHLSRGERSLLDAFQSATRTCSERGIDALVPLYNFYPSIESFLDTSVKRAIDQAEENGALELPHDLQLLKALFLIRYVSEVIKPTVDNLATLCLDRIDEDKLALKRRIQQSLERLESQKLVSRNGDQWFFLTNEERDVAREIGHVDVAASEKVRLLSDIVFDEILSGQTKVRHRDTKADYEFNRLLDGIPYKQATHQLTIEVITPLGDDYERLSNDANCVLRSAEGDGRALIRLDEGSRLDVELSLYLQIEKYVDSPKAATATPSLKKIMGDRKDENRERRSRLVTQIGELMTSGTFYAKGQKLTSKASSPGTLLDELVNYLVTNTYLKLQLLKVRQPDPISEIRAVLSADDLAQRTLALGGEEGNPQAIADVREHLNLVAKDKRVLLSDVVDRYSAIPYGWKPDWETVLIIARLFMAGEIKLTLEGSDLDPTSAIDPLTKPARFKQVSILKRKLADAGSLKRARDLHKDLFARLPREDEDGLVADWRAQLDEWAKDLRSFVGIASQKHHPGKSAIDALLARIGKQQAIRDAFEYVEALNRDKNDWLDAGDDKADLSAFYEQQLPTWRKMLEALQVFDANREALVKDPKAQAALNDLDALRDNASPYSQISRIEPLVATVQAVNDALAGEKREKALRSIDNKIEEVQQALAQAKATPELSNTVLQPLQALKNKVAGLSAIPQILYLQGQSGDRLDEAMEKIRAAVATAAKPPAPTGAGGAVPKPLPATGGSATTSTANEPSPPTAVGTAPKTSQTVHAANLSPSSYLETEEDVNAYLDRLRTKLMAVIQAGQRVRIQ</sequence>
<dbReference type="Pfam" id="PF25792">
    <property type="entry name" value="BREX_BrxC_helical"/>
    <property type="match status" value="1"/>
</dbReference>
<dbReference type="EMBL" id="SNXW01000004">
    <property type="protein sequence ID" value="TDP83776.1"/>
    <property type="molecule type" value="Genomic_DNA"/>
</dbReference>
<evidence type="ECO:0000256" key="1">
    <source>
        <dbReference type="SAM" id="MobiDB-lite"/>
    </source>
</evidence>
<dbReference type="InterPro" id="IPR058038">
    <property type="entry name" value="BREX_BrxC_wHTH"/>
</dbReference>
<feature type="domain" description="Probable ATP-binding protein BrxC winged helix-turn-helix" evidence="2">
    <location>
        <begin position="764"/>
        <end position="881"/>
    </location>
</feature>
<evidence type="ECO:0000259" key="3">
    <source>
        <dbReference type="Pfam" id="PF25792"/>
    </source>
</evidence>
<feature type="domain" description="Probable ATP-binding protein BrxC alpha-helical" evidence="3">
    <location>
        <begin position="888"/>
        <end position="1008"/>
    </location>
</feature>
<dbReference type="InterPro" id="IPR058036">
    <property type="entry name" value="BREX_BrxC_4th"/>
</dbReference>
<name>A0A4R6RDK6_9BURK</name>
<dbReference type="Pfam" id="PF25791">
    <property type="entry name" value="WHD_BREX_BrxC"/>
    <property type="match status" value="1"/>
</dbReference>
<dbReference type="NCBIfam" id="NF033441">
    <property type="entry name" value="BREX_BrxC"/>
    <property type="match status" value="1"/>
</dbReference>
<dbReference type="Pfam" id="PF25796">
    <property type="entry name" value="BREX_BrxC_4th"/>
    <property type="match status" value="1"/>
</dbReference>
<keyword evidence="6" id="KW-1185">Reference proteome</keyword>